<proteinExistence type="predicted"/>
<evidence type="ECO:0000259" key="3">
    <source>
        <dbReference type="Pfam" id="PF18641"/>
    </source>
</evidence>
<dbReference type="Gene3D" id="6.10.140.2010">
    <property type="match status" value="1"/>
</dbReference>
<name>A0A0W0V8E0_9GAMM</name>
<dbReference type="OrthoDB" id="5653092at2"/>
<feature type="compositionally biased region" description="Basic and acidic residues" evidence="2">
    <location>
        <begin position="1"/>
        <end position="11"/>
    </location>
</feature>
<dbReference type="InterPro" id="IPR041463">
    <property type="entry name" value="LidA_long_CC"/>
</dbReference>
<dbReference type="STRING" id="456.Ljor_0711"/>
<dbReference type="Gene3D" id="6.10.140.990">
    <property type="match status" value="1"/>
</dbReference>
<sequence>MANTSKPREVDFPGTKIQQNIPQTTQDNSYLKLSTKDKKQVNLSSSQLEAWFASLKTKELDPGATKTVDKAEAPSLTTQYLGRYGLKTAQDVIDFLKSPAGRTVQALIGDRLIEIALLEKNLQQIRQDSEIRRHRALAALLLGLLYKKQARAKERRAENDKETKRLLDQQREITHSANAADAAHSYAAYAQSLAVLQETLEHKIKESEELEEELERLEKEEHKIEQRYHNFQNSLDSLDFLQEFLEAHGTERQYNVLEKLSQEINSLHAHLDNEQEFDKETIQLFQERKNFLQNQQQFLLNFRAMSPAMMLEQRIDSLNHTLEEQAEEIARLLSVRGDRQTVEQAETEAMNLLQKHNGLHVQVAGLQDMLSVIKGEKLLFDNDGRIVTSFAQAAFVMSQKQAKEYKILYKDGKHYLLTPNQDPDQFDNLKREEKEQAEKSYNRLRPDICNLKHLIHHNKALEFHDHQKKKDSLSQRSEQMQSEILLISTQMNQLQDAQQALSLVLKRGHTPGSQPDITPKSAPTPKPNLRKIVSPSQVGDSMTQSYRHILLLMKMNPTPQSLDRLQNMFRGPDGQVPTSVQNILASIRIGKPIPQQTMDNLLKNMDRLAARKPIGPVSSKALQAPEEHTAPNPFSIKPKMTPFQ</sequence>
<dbReference type="Proteomes" id="UP000055035">
    <property type="component" value="Unassembled WGS sequence"/>
</dbReference>
<comment type="caution">
    <text evidence="4">The sequence shown here is derived from an EMBL/GenBank/DDBJ whole genome shotgun (WGS) entry which is preliminary data.</text>
</comment>
<keyword evidence="5" id="KW-1185">Reference proteome</keyword>
<dbReference type="EMBL" id="LNYJ01000011">
    <property type="protein sequence ID" value="KTD16405.1"/>
    <property type="molecule type" value="Genomic_DNA"/>
</dbReference>
<feature type="coiled-coil region" evidence="1">
    <location>
        <begin position="308"/>
        <end position="335"/>
    </location>
</feature>
<keyword evidence="1" id="KW-0175">Coiled coil</keyword>
<organism evidence="4 5">
    <name type="scientific">Legionella jordanis</name>
    <dbReference type="NCBI Taxonomy" id="456"/>
    <lineage>
        <taxon>Bacteria</taxon>
        <taxon>Pseudomonadati</taxon>
        <taxon>Pseudomonadota</taxon>
        <taxon>Gammaproteobacteria</taxon>
        <taxon>Legionellales</taxon>
        <taxon>Legionellaceae</taxon>
        <taxon>Legionella</taxon>
    </lineage>
</organism>
<feature type="domain" description="LidA long coiled-coil" evidence="3">
    <location>
        <begin position="308"/>
        <end position="493"/>
    </location>
</feature>
<evidence type="ECO:0000313" key="4">
    <source>
        <dbReference type="EMBL" id="KTD16405.1"/>
    </source>
</evidence>
<accession>A0A0W0V8E0</accession>
<dbReference type="PATRIC" id="fig|456.5.peg.753"/>
<evidence type="ECO:0000313" key="5">
    <source>
        <dbReference type="Proteomes" id="UP000055035"/>
    </source>
</evidence>
<feature type="region of interest" description="Disordered" evidence="2">
    <location>
        <begin position="1"/>
        <end position="23"/>
    </location>
</feature>
<gene>
    <name evidence="4" type="primary">lidA</name>
    <name evidence="4" type="ORF">Ljor_0711</name>
</gene>
<evidence type="ECO:0000256" key="2">
    <source>
        <dbReference type="SAM" id="MobiDB-lite"/>
    </source>
</evidence>
<feature type="coiled-coil region" evidence="1">
    <location>
        <begin position="193"/>
        <end position="234"/>
    </location>
</feature>
<dbReference type="Pfam" id="PF18641">
    <property type="entry name" value="LidA_Long_CC"/>
    <property type="match status" value="1"/>
</dbReference>
<feature type="region of interest" description="Disordered" evidence="2">
    <location>
        <begin position="508"/>
        <end position="528"/>
    </location>
</feature>
<protein>
    <submittedName>
        <fullName evidence="4">Dot/Icm system substrate protein LidA</fullName>
    </submittedName>
</protein>
<dbReference type="AlphaFoldDB" id="A0A0W0V8E0"/>
<dbReference type="RefSeq" id="WP_058470262.1">
    <property type="nucleotide sequence ID" value="NZ_CAAAIC010000004.1"/>
</dbReference>
<feature type="region of interest" description="Disordered" evidence="2">
    <location>
        <begin position="620"/>
        <end position="644"/>
    </location>
</feature>
<evidence type="ECO:0000256" key="1">
    <source>
        <dbReference type="SAM" id="Coils"/>
    </source>
</evidence>
<reference evidence="4 5" key="1">
    <citation type="submission" date="2015-11" db="EMBL/GenBank/DDBJ databases">
        <title>Genomic analysis of 38 Legionella species identifies large and diverse effector repertoires.</title>
        <authorList>
            <person name="Burstein D."/>
            <person name="Amaro F."/>
            <person name="Zusman T."/>
            <person name="Lifshitz Z."/>
            <person name="Cohen O."/>
            <person name="Gilbert J.A."/>
            <person name="Pupko T."/>
            <person name="Shuman H.A."/>
            <person name="Segal G."/>
        </authorList>
    </citation>
    <scope>NUCLEOTIDE SEQUENCE [LARGE SCALE GENOMIC DNA]</scope>
    <source>
        <strain evidence="4 5">BL-540</strain>
    </source>
</reference>